<name>A0A1Y3AY79_EURMA</name>
<feature type="compositionally biased region" description="Low complexity" evidence="5">
    <location>
        <begin position="388"/>
        <end position="420"/>
    </location>
</feature>
<dbReference type="InterPro" id="IPR013256">
    <property type="entry name" value="Chromatin_SPT2"/>
</dbReference>
<proteinExistence type="inferred from homology"/>
<keyword evidence="8" id="KW-1185">Reference proteome</keyword>
<dbReference type="GO" id="GO:0042393">
    <property type="term" value="F:histone binding"/>
    <property type="evidence" value="ECO:0007669"/>
    <property type="project" value="TreeGrafter"/>
</dbReference>
<dbReference type="Proteomes" id="UP000194236">
    <property type="component" value="Unassembled WGS sequence"/>
</dbReference>
<evidence type="ECO:0000259" key="6">
    <source>
        <dbReference type="Pfam" id="PF22878"/>
    </source>
</evidence>
<feature type="region of interest" description="Disordered" evidence="5">
    <location>
        <begin position="300"/>
        <end position="486"/>
    </location>
</feature>
<dbReference type="GO" id="GO:0006360">
    <property type="term" value="P:transcription by RNA polymerase I"/>
    <property type="evidence" value="ECO:0007669"/>
    <property type="project" value="TreeGrafter"/>
</dbReference>
<accession>A0A1Y3AY79</accession>
<dbReference type="GO" id="GO:0006334">
    <property type="term" value="P:nucleosome assembly"/>
    <property type="evidence" value="ECO:0007669"/>
    <property type="project" value="TreeGrafter"/>
</dbReference>
<gene>
    <name evidence="7" type="ORF">BLA29_003720</name>
</gene>
<dbReference type="SMART" id="SM00784">
    <property type="entry name" value="SPT2"/>
    <property type="match status" value="1"/>
</dbReference>
<comment type="similarity">
    <text evidence="1">Belongs to the SPT2 family.</text>
</comment>
<evidence type="ECO:0000256" key="4">
    <source>
        <dbReference type="SAM" id="Coils"/>
    </source>
</evidence>
<evidence type="ECO:0000256" key="1">
    <source>
        <dbReference type="ARBA" id="ARBA00006461"/>
    </source>
</evidence>
<feature type="compositionally biased region" description="Pro residues" evidence="5">
    <location>
        <begin position="435"/>
        <end position="444"/>
    </location>
</feature>
<protein>
    <recommendedName>
        <fullName evidence="2">Protein SPT2 homolog</fullName>
    </recommendedName>
</protein>
<feature type="region of interest" description="Disordered" evidence="5">
    <location>
        <begin position="139"/>
        <end position="190"/>
    </location>
</feature>
<feature type="coiled-coil region" evidence="4">
    <location>
        <begin position="191"/>
        <end position="236"/>
    </location>
</feature>
<evidence type="ECO:0000313" key="8">
    <source>
        <dbReference type="Proteomes" id="UP000194236"/>
    </source>
</evidence>
<evidence type="ECO:0000313" key="7">
    <source>
        <dbReference type="EMBL" id="OTF72583.1"/>
    </source>
</evidence>
<evidence type="ECO:0000256" key="2">
    <source>
        <dbReference type="ARBA" id="ARBA00013786"/>
    </source>
</evidence>
<evidence type="ECO:0000256" key="5">
    <source>
        <dbReference type="SAM" id="MobiDB-lite"/>
    </source>
</evidence>
<feature type="coiled-coil region" evidence="4">
    <location>
        <begin position="41"/>
        <end position="68"/>
    </location>
</feature>
<dbReference type="PANTHER" id="PTHR22691">
    <property type="entry name" value="YEAST SPT2-RELATED"/>
    <property type="match status" value="1"/>
</dbReference>
<dbReference type="InterPro" id="IPR054552">
    <property type="entry name" value="SPT2_N"/>
</dbReference>
<organism evidence="7 8">
    <name type="scientific">Euroglyphus maynei</name>
    <name type="common">Mayne's house dust mite</name>
    <dbReference type="NCBI Taxonomy" id="6958"/>
    <lineage>
        <taxon>Eukaryota</taxon>
        <taxon>Metazoa</taxon>
        <taxon>Ecdysozoa</taxon>
        <taxon>Arthropoda</taxon>
        <taxon>Chelicerata</taxon>
        <taxon>Arachnida</taxon>
        <taxon>Acari</taxon>
        <taxon>Acariformes</taxon>
        <taxon>Sarcoptiformes</taxon>
        <taxon>Astigmata</taxon>
        <taxon>Psoroptidia</taxon>
        <taxon>Analgoidea</taxon>
        <taxon>Pyroglyphidae</taxon>
        <taxon>Pyroglyphinae</taxon>
        <taxon>Euroglyphus</taxon>
    </lineage>
</organism>
<dbReference type="EMBL" id="MUJZ01055517">
    <property type="protein sequence ID" value="OTF72583.1"/>
    <property type="molecule type" value="Genomic_DNA"/>
</dbReference>
<evidence type="ECO:0000256" key="3">
    <source>
        <dbReference type="ARBA" id="ARBA00023054"/>
    </source>
</evidence>
<feature type="compositionally biased region" description="Basic and acidic residues" evidence="5">
    <location>
        <begin position="347"/>
        <end position="358"/>
    </location>
</feature>
<dbReference type="AlphaFoldDB" id="A0A1Y3AY79"/>
<dbReference type="GO" id="GO:0005730">
    <property type="term" value="C:nucleolus"/>
    <property type="evidence" value="ECO:0007669"/>
    <property type="project" value="TreeGrafter"/>
</dbReference>
<reference evidence="7 8" key="1">
    <citation type="submission" date="2017-03" db="EMBL/GenBank/DDBJ databases">
        <title>Genome Survey of Euroglyphus maynei.</title>
        <authorList>
            <person name="Arlian L.G."/>
            <person name="Morgan M.S."/>
            <person name="Rider S.D."/>
        </authorList>
    </citation>
    <scope>NUCLEOTIDE SEQUENCE [LARGE SCALE GENOMIC DNA]</scope>
    <source>
        <strain evidence="7">Arlian Lab</strain>
        <tissue evidence="7">Whole body</tissue>
    </source>
</reference>
<feature type="coiled-coil region" evidence="4">
    <location>
        <begin position="539"/>
        <end position="571"/>
    </location>
</feature>
<dbReference type="GO" id="GO:0003677">
    <property type="term" value="F:DNA binding"/>
    <property type="evidence" value="ECO:0007669"/>
    <property type="project" value="TreeGrafter"/>
</dbReference>
<feature type="domain" description="SPT2 homolog N-terminal" evidence="6">
    <location>
        <begin position="1"/>
        <end position="86"/>
    </location>
</feature>
<feature type="compositionally biased region" description="Acidic residues" evidence="5">
    <location>
        <begin position="465"/>
        <end position="486"/>
    </location>
</feature>
<comment type="caution">
    <text evidence="7">The sequence shown here is derived from an EMBL/GenBank/DDBJ whole genome shotgun (WGS) entry which is preliminary data.</text>
</comment>
<dbReference type="PANTHER" id="PTHR22691:SF8">
    <property type="entry name" value="PROTEIN SPT2 HOMOLOG"/>
    <property type="match status" value="1"/>
</dbReference>
<feature type="compositionally biased region" description="Basic and acidic residues" evidence="5">
    <location>
        <begin position="168"/>
        <end position="179"/>
    </location>
</feature>
<dbReference type="Pfam" id="PF08243">
    <property type="entry name" value="SPT2"/>
    <property type="match status" value="1"/>
</dbReference>
<feature type="compositionally biased region" description="Basic and acidic residues" evidence="5">
    <location>
        <begin position="139"/>
        <end position="160"/>
    </location>
</feature>
<keyword evidence="3 4" id="KW-0175">Coiled coil</keyword>
<sequence>MNYQELLAAAQRNSEKQSALIRRCGQLNGLKRGPDPEAVARFKARKEREEEQRLLRALEEKQRLLSLRAQNSKSMRKAQMMKSRTKDNNFGCIVTTDHDRIIGEKIREKSINDTKERMKARIDLDRKLNGLSRKDRDKIMKRLEQEEPVKVESKMKKISDIIKQTKQKTNDPSRNEKKLKTPPPPPPQLSYDQLLNMAEEKSMKKISLEDEIKAELEFREKNMEKNRQELDAKERQRQIDYYRNDAKRPMEKTTMIDRGHSNNRMPTTKRMKTVIDQQSEMTNQGNPKRSINQVDRNLNRQQVGQQQKEPPSKSAQNLTKNTNGNRLVTKQRITVSSSSPSSSSTKNRNDGVKPDQKRFQQQQQHEQPIRTLSSANMFDPKPSLPLISSKQKTSSLSKSIPQKSSVISKTTLLSSSSSSSQQQRRQPMHNHQRQLPPPSRPKLPPIGATYRRGIYDDYQQNDHYNDDDDDDVDVDDDYDDNDEMDDEMADFIDDGPIEQPEPEEGYSRHIREIFGYDKRKYRNIIEDDIEEASYGQCLKEEMRSLREGIREDLEDIRREEQEKRLKALQKKARMKGLKGY</sequence>
<dbReference type="Pfam" id="PF22878">
    <property type="entry name" value="SPT2_N"/>
    <property type="match status" value="1"/>
</dbReference>
<feature type="compositionally biased region" description="Polar residues" evidence="5">
    <location>
        <begin position="300"/>
        <end position="335"/>
    </location>
</feature>
<dbReference type="OrthoDB" id="6517016at2759"/>